<dbReference type="InterPro" id="IPR052160">
    <property type="entry name" value="Gypsy_RT_Integrase-like"/>
</dbReference>
<dbReference type="InterPro" id="IPR036397">
    <property type="entry name" value="RNaseH_sf"/>
</dbReference>
<dbReference type="SUPFAM" id="SSF53098">
    <property type="entry name" value="Ribonuclease H-like"/>
    <property type="match status" value="1"/>
</dbReference>
<dbReference type="InterPro" id="IPR012337">
    <property type="entry name" value="RNaseH-like_sf"/>
</dbReference>
<name>A0A1S4CU96_TOBAC</name>
<evidence type="ECO:0000313" key="2">
    <source>
        <dbReference type="RefSeq" id="XP_016504695.1"/>
    </source>
</evidence>
<dbReference type="Gene3D" id="3.30.420.10">
    <property type="entry name" value="Ribonuclease H-like superfamily/Ribonuclease H"/>
    <property type="match status" value="1"/>
</dbReference>
<feature type="domain" description="Integrase catalytic" evidence="1">
    <location>
        <begin position="1"/>
        <end position="111"/>
    </location>
</feature>
<dbReference type="PANTHER" id="PTHR47266">
    <property type="entry name" value="ENDONUCLEASE-RELATED"/>
    <property type="match status" value="1"/>
</dbReference>
<organism evidence="2">
    <name type="scientific">Nicotiana tabacum</name>
    <name type="common">Common tobacco</name>
    <dbReference type="NCBI Taxonomy" id="4097"/>
    <lineage>
        <taxon>Eukaryota</taxon>
        <taxon>Viridiplantae</taxon>
        <taxon>Streptophyta</taxon>
        <taxon>Embryophyta</taxon>
        <taxon>Tracheophyta</taxon>
        <taxon>Spermatophyta</taxon>
        <taxon>Magnoliopsida</taxon>
        <taxon>eudicotyledons</taxon>
        <taxon>Gunneridae</taxon>
        <taxon>Pentapetalae</taxon>
        <taxon>asterids</taxon>
        <taxon>lamiids</taxon>
        <taxon>Solanales</taxon>
        <taxon>Solanaceae</taxon>
        <taxon>Nicotianoideae</taxon>
        <taxon>Nicotianeae</taxon>
        <taxon>Nicotiana</taxon>
    </lineage>
</organism>
<dbReference type="OrthoDB" id="1430219at2759"/>
<dbReference type="GO" id="GO:0015074">
    <property type="term" value="P:DNA integration"/>
    <property type="evidence" value="ECO:0007669"/>
    <property type="project" value="InterPro"/>
</dbReference>
<dbReference type="PROSITE" id="PS50994">
    <property type="entry name" value="INTEGRASE"/>
    <property type="match status" value="1"/>
</dbReference>
<dbReference type="OMA" id="WHDKHIR"/>
<accession>A0A1S4CU96</accession>
<dbReference type="InterPro" id="IPR001584">
    <property type="entry name" value="Integrase_cat-core"/>
</dbReference>
<sequence length="225" mass="25607">MVVNFLKKHIFTRFGTPRVLISDGGTHFYNKLLNNVLAKYRVKHKVSTAYHPQTSGQVEVSNREVKQILEKTVSANRKDWAGKLDDALWAYRTAYKTPIGASPYRLVYGKTCQLPVELEHKACWAIKKLNMDGDLAGEKRLLQLDELDEFRLHAYENAKLLKLFPGKLKSRWSGPFVVVSMKPHGAVELRDMSSTGTFLVNGQRIKHYWGGDFACHKTSVDLKDA</sequence>
<gene>
    <name evidence="2" type="primary">LOC107822653</name>
</gene>
<proteinExistence type="predicted"/>
<evidence type="ECO:0000259" key="1">
    <source>
        <dbReference type="PROSITE" id="PS50994"/>
    </source>
</evidence>
<protein>
    <recommendedName>
        <fullName evidence="1">Integrase catalytic domain-containing protein</fullName>
    </recommendedName>
</protein>
<dbReference type="AlphaFoldDB" id="A0A1S4CU96"/>
<dbReference type="RefSeq" id="XP_016504695.1">
    <property type="nucleotide sequence ID" value="XM_016649209.1"/>
</dbReference>
<dbReference type="PaxDb" id="4097-A0A1S4CU96"/>
<dbReference type="GO" id="GO:0003676">
    <property type="term" value="F:nucleic acid binding"/>
    <property type="evidence" value="ECO:0007669"/>
    <property type="project" value="InterPro"/>
</dbReference>
<reference evidence="2" key="1">
    <citation type="submission" date="2025-08" db="UniProtKB">
        <authorList>
            <consortium name="RefSeq"/>
        </authorList>
    </citation>
    <scope>IDENTIFICATION</scope>
</reference>
<dbReference type="KEGG" id="nta:107822653"/>